<gene>
    <name evidence="2" type="ORF">Acr_21g0006180</name>
</gene>
<evidence type="ECO:0000313" key="2">
    <source>
        <dbReference type="EMBL" id="GFZ10019.1"/>
    </source>
</evidence>
<keyword evidence="1" id="KW-0472">Membrane</keyword>
<evidence type="ECO:0000313" key="3">
    <source>
        <dbReference type="Proteomes" id="UP000585474"/>
    </source>
</evidence>
<organism evidence="2 3">
    <name type="scientific">Actinidia rufa</name>
    <dbReference type="NCBI Taxonomy" id="165716"/>
    <lineage>
        <taxon>Eukaryota</taxon>
        <taxon>Viridiplantae</taxon>
        <taxon>Streptophyta</taxon>
        <taxon>Embryophyta</taxon>
        <taxon>Tracheophyta</taxon>
        <taxon>Spermatophyta</taxon>
        <taxon>Magnoliopsida</taxon>
        <taxon>eudicotyledons</taxon>
        <taxon>Gunneridae</taxon>
        <taxon>Pentapetalae</taxon>
        <taxon>asterids</taxon>
        <taxon>Ericales</taxon>
        <taxon>Actinidiaceae</taxon>
        <taxon>Actinidia</taxon>
    </lineage>
</organism>
<dbReference type="AlphaFoldDB" id="A0A7J0GGT0"/>
<keyword evidence="1" id="KW-0812">Transmembrane</keyword>
<feature type="transmembrane region" description="Helical" evidence="1">
    <location>
        <begin position="53"/>
        <end position="71"/>
    </location>
</feature>
<proteinExistence type="predicted"/>
<dbReference type="EMBL" id="BJWL01000021">
    <property type="protein sequence ID" value="GFZ10019.1"/>
    <property type="molecule type" value="Genomic_DNA"/>
</dbReference>
<name>A0A7J0GGT0_9ERIC</name>
<reference evidence="2 3" key="1">
    <citation type="submission" date="2019-07" db="EMBL/GenBank/DDBJ databases">
        <title>De Novo Assembly of kiwifruit Actinidia rufa.</title>
        <authorList>
            <person name="Sugita-Konishi S."/>
            <person name="Sato K."/>
            <person name="Mori E."/>
            <person name="Abe Y."/>
            <person name="Kisaki G."/>
            <person name="Hamano K."/>
            <person name="Suezawa K."/>
            <person name="Otani M."/>
            <person name="Fukuda T."/>
            <person name="Manabe T."/>
            <person name="Gomi K."/>
            <person name="Tabuchi M."/>
            <person name="Akimitsu K."/>
            <person name="Kataoka I."/>
        </authorList>
    </citation>
    <scope>NUCLEOTIDE SEQUENCE [LARGE SCALE GENOMIC DNA]</scope>
    <source>
        <strain evidence="3">cv. Fuchu</strain>
    </source>
</reference>
<keyword evidence="1" id="KW-1133">Transmembrane helix</keyword>
<comment type="caution">
    <text evidence="2">The sequence shown here is derived from an EMBL/GenBank/DDBJ whole genome shotgun (WGS) entry which is preliminary data.</text>
</comment>
<protein>
    <submittedName>
        <fullName evidence="2">Uncharacterized protein</fullName>
    </submittedName>
</protein>
<accession>A0A7J0GGT0</accession>
<dbReference type="Proteomes" id="UP000585474">
    <property type="component" value="Unassembled WGS sequence"/>
</dbReference>
<sequence>MHLAPPPNDILPNPLPTNEQQKMIPVPMVLHRPLLRGLPPNPLAQMPSPVPGSVQYACCCCYFLCIVVIYYEPSVSLSRCKSCLFVLDSLASSGTHFL</sequence>
<keyword evidence="3" id="KW-1185">Reference proteome</keyword>
<evidence type="ECO:0000256" key="1">
    <source>
        <dbReference type="SAM" id="Phobius"/>
    </source>
</evidence>